<organism evidence="3 4">
    <name type="scientific">Dissophora globulifera</name>
    <dbReference type="NCBI Taxonomy" id="979702"/>
    <lineage>
        <taxon>Eukaryota</taxon>
        <taxon>Fungi</taxon>
        <taxon>Fungi incertae sedis</taxon>
        <taxon>Mucoromycota</taxon>
        <taxon>Mortierellomycotina</taxon>
        <taxon>Mortierellomycetes</taxon>
        <taxon>Mortierellales</taxon>
        <taxon>Mortierellaceae</taxon>
        <taxon>Dissophora</taxon>
    </lineage>
</organism>
<keyword evidence="2" id="KW-0472">Membrane</keyword>
<feature type="compositionally biased region" description="Polar residues" evidence="1">
    <location>
        <begin position="81"/>
        <end position="91"/>
    </location>
</feature>
<evidence type="ECO:0000313" key="3">
    <source>
        <dbReference type="EMBL" id="KAG0319316.1"/>
    </source>
</evidence>
<name>A0A9P6UTQ5_9FUNG</name>
<keyword evidence="4" id="KW-1185">Reference proteome</keyword>
<sequence>MSGESALDILARIWPEYDGKDGIEPQMMERVLRHVERELGTSLLAPSSWEQVRELASRVEGKVVKQDLCDLLTILQGASQPTVPSFETPSSNDDDEGHIPVRNISLSESPQYGPRHSRMSRGSSDEDSDSDSHGSKPPLSSTRYESPGARSRQSSHSSPTVGNSNEWRTNYNNMSIREQSRTEYEGFGAEIDNPPEFIEPTAQSEHLRRAREHARVLAERLDEQYQERVDNQQKSEALEREMTLMRRQIAEAEKNEQSRSAQIEKLNQHIEQSERSNSTQKSQAAAWKRQKDELEAENARLKESTMEIENAQQQLKLRLAIMEEDRRRINADQQAFQELNDRLLQEIASREAVEQQLELLNREKLQLAEELNGNMRDQILLRSASSSTFNDGTETQGRTLLSELASVEPGFEAGHEPIDERGQSSTRDSIGTGSLSRARQLQQEGSSSAGKQKQKRASLRDLNQRFREDGLDAVLGLSTQSSQYIPRPNRDRQDSQGNNSSSTVVVKDRQDDVDCALPPELQMLETKEALLNENLETQAKLIGTIETMFKIRETEHTGFGAEGIIRQNAALANVQKSERARRRKLQQSRVMSRSEVVNLLNPGHSYTFADGETEGGPSTKVVTTKDTKRMIANVTLVSMYTIVGYVLGLITSVFLVDNAQPGAFNYGRYLSYDADTGINDVDGGPNRFKVIDLLVYWIQNLVWQADANYVPT</sequence>
<reference evidence="3" key="1">
    <citation type="journal article" date="2020" name="Fungal Divers.">
        <title>Resolving the Mortierellaceae phylogeny through synthesis of multi-gene phylogenetics and phylogenomics.</title>
        <authorList>
            <person name="Vandepol N."/>
            <person name="Liber J."/>
            <person name="Desiro A."/>
            <person name="Na H."/>
            <person name="Kennedy M."/>
            <person name="Barry K."/>
            <person name="Grigoriev I.V."/>
            <person name="Miller A.N."/>
            <person name="O'Donnell K."/>
            <person name="Stajich J.E."/>
            <person name="Bonito G."/>
        </authorList>
    </citation>
    <scope>NUCLEOTIDE SEQUENCE</scope>
    <source>
        <strain evidence="3">REB-010B</strain>
    </source>
</reference>
<protein>
    <submittedName>
        <fullName evidence="3">Uncharacterized protein</fullName>
    </submittedName>
</protein>
<feature type="compositionally biased region" description="Basic and acidic residues" evidence="1">
    <location>
        <begin position="413"/>
        <end position="422"/>
    </location>
</feature>
<feature type="transmembrane region" description="Helical" evidence="2">
    <location>
        <begin position="630"/>
        <end position="656"/>
    </location>
</feature>
<keyword evidence="2" id="KW-0812">Transmembrane</keyword>
<dbReference type="EMBL" id="JAAAIP010000329">
    <property type="protein sequence ID" value="KAG0319316.1"/>
    <property type="molecule type" value="Genomic_DNA"/>
</dbReference>
<evidence type="ECO:0000313" key="4">
    <source>
        <dbReference type="Proteomes" id="UP000738325"/>
    </source>
</evidence>
<comment type="caution">
    <text evidence="3">The sequence shown here is derived from an EMBL/GenBank/DDBJ whole genome shotgun (WGS) entry which is preliminary data.</text>
</comment>
<evidence type="ECO:0000256" key="2">
    <source>
        <dbReference type="SAM" id="Phobius"/>
    </source>
</evidence>
<feature type="compositionally biased region" description="Polar residues" evidence="1">
    <location>
        <begin position="151"/>
        <end position="173"/>
    </location>
</feature>
<gene>
    <name evidence="3" type="ORF">BGZ99_005159</name>
</gene>
<feature type="region of interest" description="Disordered" evidence="1">
    <location>
        <begin position="81"/>
        <end position="173"/>
    </location>
</feature>
<dbReference type="Proteomes" id="UP000738325">
    <property type="component" value="Unassembled WGS sequence"/>
</dbReference>
<proteinExistence type="predicted"/>
<feature type="compositionally biased region" description="Polar residues" evidence="1">
    <location>
        <begin position="423"/>
        <end position="451"/>
    </location>
</feature>
<dbReference type="OrthoDB" id="432685at2759"/>
<feature type="region of interest" description="Disordered" evidence="1">
    <location>
        <begin position="477"/>
        <end position="511"/>
    </location>
</feature>
<evidence type="ECO:0000256" key="1">
    <source>
        <dbReference type="SAM" id="MobiDB-lite"/>
    </source>
</evidence>
<feature type="region of interest" description="Disordered" evidence="1">
    <location>
        <begin position="411"/>
        <end position="458"/>
    </location>
</feature>
<accession>A0A9P6UTQ5</accession>
<feature type="compositionally biased region" description="Polar residues" evidence="1">
    <location>
        <begin position="495"/>
        <end position="504"/>
    </location>
</feature>
<keyword evidence="2" id="KW-1133">Transmembrane helix</keyword>
<feature type="region of interest" description="Disordered" evidence="1">
    <location>
        <begin position="268"/>
        <end position="291"/>
    </location>
</feature>
<dbReference type="AlphaFoldDB" id="A0A9P6UTQ5"/>